<dbReference type="EMBL" id="BMIH01000001">
    <property type="protein sequence ID" value="GGB21186.1"/>
    <property type="molecule type" value="Genomic_DNA"/>
</dbReference>
<evidence type="ECO:0000313" key="2">
    <source>
        <dbReference type="Proteomes" id="UP000623067"/>
    </source>
</evidence>
<accession>A0A916SXU4</accession>
<dbReference type="RefSeq" id="WP_188657412.1">
    <property type="nucleotide sequence ID" value="NZ_BMIH01000001.1"/>
</dbReference>
<gene>
    <name evidence="1" type="ORF">GCM10011380_08510</name>
</gene>
<keyword evidence="2" id="KW-1185">Reference proteome</keyword>
<sequence>MTVPRECSCATYVRGGADFQSKPARIRPTLIRVEQPETLERLGAAVPASPVVVSVPHAGRLYPDALLAALAVPEAALRPLEDRHVDAVARAAWRGETMLIQRHARAWIDLNRSERERDPRIDVGAIPGHMHHSARVRSGLGLVPRRASGNQTLWRGRFAAADIAARIAAAHRPYHMAVEAALAAARARFGTAVLLDLHSMPPLGEDGARMVIGDRFGRTAAPRFVARAEAALAGGGCAPAINLPYAGGHIVERHGRPARRIHALQLEIDRSLYLDAALDRPGAGLAPTAALVRDVIDALADEALASALPMAAE</sequence>
<reference evidence="1" key="2">
    <citation type="submission" date="2020-09" db="EMBL/GenBank/DDBJ databases">
        <authorList>
            <person name="Sun Q."/>
            <person name="Zhou Y."/>
        </authorList>
    </citation>
    <scope>NUCLEOTIDE SEQUENCE</scope>
    <source>
        <strain evidence="1">CGMCC 1.15330</strain>
    </source>
</reference>
<protein>
    <submittedName>
        <fullName evidence="1">N-formylglutamate amidohydrolase</fullName>
    </submittedName>
</protein>
<dbReference type="AlphaFoldDB" id="A0A916SXU4"/>
<organism evidence="1 2">
    <name type="scientific">Sphingomonas metalli</name>
    <dbReference type="NCBI Taxonomy" id="1779358"/>
    <lineage>
        <taxon>Bacteria</taxon>
        <taxon>Pseudomonadati</taxon>
        <taxon>Pseudomonadota</taxon>
        <taxon>Alphaproteobacteria</taxon>
        <taxon>Sphingomonadales</taxon>
        <taxon>Sphingomonadaceae</taxon>
        <taxon>Sphingomonas</taxon>
    </lineage>
</organism>
<reference evidence="1" key="1">
    <citation type="journal article" date="2014" name="Int. J. Syst. Evol. Microbiol.">
        <title>Complete genome sequence of Corynebacterium casei LMG S-19264T (=DSM 44701T), isolated from a smear-ripened cheese.</title>
        <authorList>
            <consortium name="US DOE Joint Genome Institute (JGI-PGF)"/>
            <person name="Walter F."/>
            <person name="Albersmeier A."/>
            <person name="Kalinowski J."/>
            <person name="Ruckert C."/>
        </authorList>
    </citation>
    <scope>NUCLEOTIDE SEQUENCE</scope>
    <source>
        <strain evidence="1">CGMCC 1.15330</strain>
    </source>
</reference>
<dbReference type="InterPro" id="IPR007709">
    <property type="entry name" value="N-FG_amidohydro"/>
</dbReference>
<proteinExistence type="predicted"/>
<evidence type="ECO:0000313" key="1">
    <source>
        <dbReference type="EMBL" id="GGB21186.1"/>
    </source>
</evidence>
<name>A0A916SXU4_9SPHN</name>
<comment type="caution">
    <text evidence="1">The sequence shown here is derived from an EMBL/GenBank/DDBJ whole genome shotgun (WGS) entry which is preliminary data.</text>
</comment>
<dbReference type="SUPFAM" id="SSF53187">
    <property type="entry name" value="Zn-dependent exopeptidases"/>
    <property type="match status" value="1"/>
</dbReference>
<dbReference type="Gene3D" id="3.40.630.40">
    <property type="entry name" value="Zn-dependent exopeptidases"/>
    <property type="match status" value="1"/>
</dbReference>
<dbReference type="Pfam" id="PF05013">
    <property type="entry name" value="FGase"/>
    <property type="match status" value="1"/>
</dbReference>
<dbReference type="Proteomes" id="UP000623067">
    <property type="component" value="Unassembled WGS sequence"/>
</dbReference>